<dbReference type="AlphaFoldDB" id="A0A1F7YEV6"/>
<comment type="caution">
    <text evidence="1">The sequence shown here is derived from an EMBL/GenBank/DDBJ whole genome shotgun (WGS) entry which is preliminary data.</text>
</comment>
<gene>
    <name evidence="1" type="ORF">A2628_04810</name>
</gene>
<evidence type="ECO:0000313" key="1">
    <source>
        <dbReference type="EMBL" id="OGM25866.1"/>
    </source>
</evidence>
<organism evidence="1 2">
    <name type="scientific">Candidatus Woesebacteria bacterium RIFCSPHIGHO2_01_FULL_40_22</name>
    <dbReference type="NCBI Taxonomy" id="1802499"/>
    <lineage>
        <taxon>Bacteria</taxon>
        <taxon>Candidatus Woeseibacteriota</taxon>
    </lineage>
</organism>
<protein>
    <submittedName>
        <fullName evidence="1">Uncharacterized protein</fullName>
    </submittedName>
</protein>
<name>A0A1F7YEV6_9BACT</name>
<reference evidence="1 2" key="1">
    <citation type="journal article" date="2016" name="Nat. Commun.">
        <title>Thousands of microbial genomes shed light on interconnected biogeochemical processes in an aquifer system.</title>
        <authorList>
            <person name="Anantharaman K."/>
            <person name="Brown C.T."/>
            <person name="Hug L.A."/>
            <person name="Sharon I."/>
            <person name="Castelle C.J."/>
            <person name="Probst A.J."/>
            <person name="Thomas B.C."/>
            <person name="Singh A."/>
            <person name="Wilkins M.J."/>
            <person name="Karaoz U."/>
            <person name="Brodie E.L."/>
            <person name="Williams K.H."/>
            <person name="Hubbard S.S."/>
            <person name="Banfield J.F."/>
        </authorList>
    </citation>
    <scope>NUCLEOTIDE SEQUENCE [LARGE SCALE GENOMIC DNA]</scope>
</reference>
<evidence type="ECO:0000313" key="2">
    <source>
        <dbReference type="Proteomes" id="UP000179221"/>
    </source>
</evidence>
<dbReference type="EMBL" id="MGGL01000018">
    <property type="protein sequence ID" value="OGM25866.1"/>
    <property type="molecule type" value="Genomic_DNA"/>
</dbReference>
<sequence>MAQDQYDTKTSGTTRIETNQIGNPAKPKIIKKKRVIFRAYQLIWYFNISFSEAAELSDSTVSDYFGFTRYGAF</sequence>
<dbReference type="Proteomes" id="UP000179221">
    <property type="component" value="Unassembled WGS sequence"/>
</dbReference>
<accession>A0A1F7YEV6</accession>
<proteinExistence type="predicted"/>